<protein>
    <recommendedName>
        <fullName evidence="3">FHA domain-containing protein</fullName>
    </recommendedName>
</protein>
<evidence type="ECO:0000313" key="2">
    <source>
        <dbReference type="Proteomes" id="UP000305238"/>
    </source>
</evidence>
<reference evidence="1 2" key="1">
    <citation type="submission" date="2019-05" db="EMBL/GenBank/DDBJ databases">
        <title>Draft genome sequence of Actinomadura geliboluensis A8036.</title>
        <authorList>
            <person name="Saricaoglu S."/>
            <person name="Isik K."/>
        </authorList>
    </citation>
    <scope>NUCLEOTIDE SEQUENCE [LARGE SCALE GENOMIC DNA]</scope>
    <source>
        <strain evidence="1 2">A8036</strain>
    </source>
</reference>
<dbReference type="OrthoDB" id="4213445at2"/>
<dbReference type="EMBL" id="VCKZ01000171">
    <property type="protein sequence ID" value="TMR35641.1"/>
    <property type="molecule type" value="Genomic_DNA"/>
</dbReference>
<dbReference type="RefSeq" id="WP_138638455.1">
    <property type="nucleotide sequence ID" value="NZ_VCKZ01000171.1"/>
</dbReference>
<organism evidence="1 2">
    <name type="scientific">Actinomadura geliboluensis</name>
    <dbReference type="NCBI Taxonomy" id="882440"/>
    <lineage>
        <taxon>Bacteria</taxon>
        <taxon>Bacillati</taxon>
        <taxon>Actinomycetota</taxon>
        <taxon>Actinomycetes</taxon>
        <taxon>Streptosporangiales</taxon>
        <taxon>Thermomonosporaceae</taxon>
        <taxon>Actinomadura</taxon>
    </lineage>
</organism>
<dbReference type="InterPro" id="IPR008984">
    <property type="entry name" value="SMAD_FHA_dom_sf"/>
</dbReference>
<comment type="caution">
    <text evidence="1">The sequence shown here is derived from an EMBL/GenBank/DDBJ whole genome shotgun (WGS) entry which is preliminary data.</text>
</comment>
<evidence type="ECO:0008006" key="3">
    <source>
        <dbReference type="Google" id="ProtNLM"/>
    </source>
</evidence>
<dbReference type="AlphaFoldDB" id="A0A5S4GSY0"/>
<gene>
    <name evidence="1" type="ORF">ETD96_22505</name>
</gene>
<accession>A0A5S4GSY0</accession>
<keyword evidence="2" id="KW-1185">Reference proteome</keyword>
<evidence type="ECO:0000313" key="1">
    <source>
        <dbReference type="EMBL" id="TMR35641.1"/>
    </source>
</evidence>
<sequence>MDGTRPRPKVDILPAGGGGLAHGLPPAAPGTLFARGPSGGMRVAPEARFSLIFGRGESDVHVCVGGHDPYVSRRAGYIRHDGSHWVLHNIGRLAIRFPDRLVLGGHHAALPPSYTPLIIVAPNQEHLLEVSIAPRTRWEAEDRHEVGTSDPDGWPLTPVEHLVLVCLSRRYLAQEPTPQPLTWVQVADELGRLRPDERWTAKRAAHIVAEVRKRLTPHVPGLRESELSPPLGNQLNHNLITELLVSATIVQSDLAFLE</sequence>
<dbReference type="SUPFAM" id="SSF49879">
    <property type="entry name" value="SMAD/FHA domain"/>
    <property type="match status" value="1"/>
</dbReference>
<proteinExistence type="predicted"/>
<name>A0A5S4GSY0_9ACTN</name>
<dbReference type="Proteomes" id="UP000305238">
    <property type="component" value="Unassembled WGS sequence"/>
</dbReference>